<evidence type="ECO:0000256" key="1">
    <source>
        <dbReference type="SAM" id="MobiDB-lite"/>
    </source>
</evidence>
<protein>
    <recommendedName>
        <fullName evidence="2">F-box domain-containing protein</fullName>
    </recommendedName>
</protein>
<dbReference type="InterPro" id="IPR001810">
    <property type="entry name" value="F-box_dom"/>
</dbReference>
<comment type="caution">
    <text evidence="3">The sequence shown here is derived from an EMBL/GenBank/DDBJ whole genome shotgun (WGS) entry which is preliminary data.</text>
</comment>
<feature type="region of interest" description="Disordered" evidence="1">
    <location>
        <begin position="337"/>
        <end position="357"/>
    </location>
</feature>
<evidence type="ECO:0000259" key="2">
    <source>
        <dbReference type="Pfam" id="PF12937"/>
    </source>
</evidence>
<feature type="domain" description="F-box" evidence="2">
    <location>
        <begin position="12"/>
        <end position="55"/>
    </location>
</feature>
<evidence type="ECO:0000313" key="3">
    <source>
        <dbReference type="EMBL" id="OAX79857.1"/>
    </source>
</evidence>
<dbReference type="OrthoDB" id="4252443at2759"/>
<evidence type="ECO:0000313" key="4">
    <source>
        <dbReference type="Proteomes" id="UP000091918"/>
    </source>
</evidence>
<dbReference type="Pfam" id="PF12937">
    <property type="entry name" value="F-box-like"/>
    <property type="match status" value="1"/>
</dbReference>
<dbReference type="EMBL" id="LGUA01000872">
    <property type="protein sequence ID" value="OAX79857.1"/>
    <property type="molecule type" value="Genomic_DNA"/>
</dbReference>
<dbReference type="CDD" id="cd09917">
    <property type="entry name" value="F-box_SF"/>
    <property type="match status" value="1"/>
</dbReference>
<sequence length="429" mass="48926">MGSSQQPACLLHQLPVELLLMILDYCPSYSIANFCLTNRTLCRLGTPALYKRLDLSIHRTILLHVHRNTEETEEKISNDKYAKECFAALINAQQRILKTMLFHPEYTNYVKHITWTLLEPTDKFTIAFYNDGTLREVFDKFFRRQSSIHLDTLRLGDVTTLFQGAVMICSERAPHDEARDPISTSYLSFIYIQNFSPISRGLDVLFDSSELSSTKRWGDYYPLFASMYNTLTSSAPIPLPLPLHGPFPKSFEFQSLQTLMLRTVGQDLFPLPVVTAQDNIRWLECLAAAEEKRYAEWEAFINCVKPSLRKLHFYQIRYCSTYKGYYRKSLLRLRLRPSSSASGSDHDNALPPTPPPPPMIPIKEQCVSYILPVILSGNWPNLHSLELLGVRERTVDLPDGSRVTYAGFDNAIKEDIMSAVGGGCHFHIG</sequence>
<keyword evidence="4" id="KW-1185">Reference proteome</keyword>
<name>A0A1B7NT94_9EURO</name>
<dbReference type="AlphaFoldDB" id="A0A1B7NT94"/>
<organism evidence="3 4">
    <name type="scientific">Emergomyces africanus</name>
    <dbReference type="NCBI Taxonomy" id="1955775"/>
    <lineage>
        <taxon>Eukaryota</taxon>
        <taxon>Fungi</taxon>
        <taxon>Dikarya</taxon>
        <taxon>Ascomycota</taxon>
        <taxon>Pezizomycotina</taxon>
        <taxon>Eurotiomycetes</taxon>
        <taxon>Eurotiomycetidae</taxon>
        <taxon>Onygenales</taxon>
        <taxon>Ajellomycetaceae</taxon>
        <taxon>Emergomyces</taxon>
    </lineage>
</organism>
<accession>A0A1B7NT94</accession>
<dbReference type="InterPro" id="IPR036047">
    <property type="entry name" value="F-box-like_dom_sf"/>
</dbReference>
<proteinExistence type="predicted"/>
<dbReference type="SUPFAM" id="SSF81383">
    <property type="entry name" value="F-box domain"/>
    <property type="match status" value="1"/>
</dbReference>
<reference evidence="3 4" key="1">
    <citation type="submission" date="2015-07" db="EMBL/GenBank/DDBJ databases">
        <title>Emmonsia species relationships and genome sequence.</title>
        <authorList>
            <person name="Cuomo C.A."/>
            <person name="Schwartz I.S."/>
            <person name="Kenyon C."/>
            <person name="de Hoog G.S."/>
            <person name="Govender N.P."/>
            <person name="Botha A."/>
            <person name="Moreno L."/>
            <person name="de Vries M."/>
            <person name="Munoz J.F."/>
            <person name="Stielow J.B."/>
        </authorList>
    </citation>
    <scope>NUCLEOTIDE SEQUENCE [LARGE SCALE GENOMIC DNA]</scope>
    <source>
        <strain evidence="3 4">CBS 136260</strain>
    </source>
</reference>
<gene>
    <name evidence="3" type="ORF">ACJ72_05819</name>
</gene>
<dbReference type="Proteomes" id="UP000091918">
    <property type="component" value="Unassembled WGS sequence"/>
</dbReference>